<feature type="domain" description="TTF-type" evidence="2">
    <location>
        <begin position="77"/>
        <end position="165"/>
    </location>
</feature>
<keyword evidence="4" id="KW-1185">Reference proteome</keyword>
<dbReference type="AlphaFoldDB" id="A0ABD1J0M0"/>
<dbReference type="Proteomes" id="UP001591681">
    <property type="component" value="Unassembled WGS sequence"/>
</dbReference>
<proteinExistence type="predicted"/>
<dbReference type="PANTHER" id="PTHR45749:SF28">
    <property type="entry name" value="ZINC FINGER MYM-TYPE PROTEIN 1-LIKE-RELATED"/>
    <property type="match status" value="1"/>
</dbReference>
<accession>A0ABD1J0M0</accession>
<dbReference type="InterPro" id="IPR006580">
    <property type="entry name" value="Znf_TTF"/>
</dbReference>
<gene>
    <name evidence="3" type="ORF">ACEWY4_024521</name>
</gene>
<feature type="region of interest" description="Disordered" evidence="1">
    <location>
        <begin position="533"/>
        <end position="554"/>
    </location>
</feature>
<evidence type="ECO:0000313" key="3">
    <source>
        <dbReference type="EMBL" id="KAL2080728.1"/>
    </source>
</evidence>
<dbReference type="InterPro" id="IPR012337">
    <property type="entry name" value="RNaseH-like_sf"/>
</dbReference>
<evidence type="ECO:0000256" key="1">
    <source>
        <dbReference type="SAM" id="MobiDB-lite"/>
    </source>
</evidence>
<dbReference type="SMART" id="SM00597">
    <property type="entry name" value="ZnF_TTF"/>
    <property type="match status" value="1"/>
</dbReference>
<dbReference type="SUPFAM" id="SSF53098">
    <property type="entry name" value="Ribonuclease H-like"/>
    <property type="match status" value="1"/>
</dbReference>
<dbReference type="InterPro" id="IPR025398">
    <property type="entry name" value="DUF4371"/>
</dbReference>
<name>A0ABD1J0M0_9TELE</name>
<dbReference type="Pfam" id="PF14291">
    <property type="entry name" value="DUF4371"/>
    <property type="match status" value="1"/>
</dbReference>
<reference evidence="3 4" key="1">
    <citation type="submission" date="2024-09" db="EMBL/GenBank/DDBJ databases">
        <title>A chromosome-level genome assembly of Gray's grenadier anchovy, Coilia grayii.</title>
        <authorList>
            <person name="Fu Z."/>
        </authorList>
    </citation>
    <scope>NUCLEOTIDE SEQUENCE [LARGE SCALE GENOMIC DNA]</scope>
    <source>
        <strain evidence="3">G4</strain>
        <tissue evidence="3">Muscle</tissue>
    </source>
</reference>
<comment type="caution">
    <text evidence="3">The sequence shown here is derived from an EMBL/GenBank/DDBJ whole genome shotgun (WGS) entry which is preliminary data.</text>
</comment>
<dbReference type="EMBL" id="JBHFQA010000021">
    <property type="protein sequence ID" value="KAL2080728.1"/>
    <property type="molecule type" value="Genomic_DNA"/>
</dbReference>
<evidence type="ECO:0000313" key="4">
    <source>
        <dbReference type="Proteomes" id="UP001591681"/>
    </source>
</evidence>
<protein>
    <recommendedName>
        <fullName evidence="2">TTF-type domain-containing protein</fullName>
    </recommendedName>
</protein>
<organism evidence="3 4">
    <name type="scientific">Coilia grayii</name>
    <name type="common">Gray's grenadier anchovy</name>
    <dbReference type="NCBI Taxonomy" id="363190"/>
    <lineage>
        <taxon>Eukaryota</taxon>
        <taxon>Metazoa</taxon>
        <taxon>Chordata</taxon>
        <taxon>Craniata</taxon>
        <taxon>Vertebrata</taxon>
        <taxon>Euteleostomi</taxon>
        <taxon>Actinopterygii</taxon>
        <taxon>Neopterygii</taxon>
        <taxon>Teleostei</taxon>
        <taxon>Clupei</taxon>
        <taxon>Clupeiformes</taxon>
        <taxon>Clupeoidei</taxon>
        <taxon>Engraulidae</taxon>
        <taxon>Coilinae</taxon>
        <taxon>Coilia</taxon>
    </lineage>
</organism>
<dbReference type="PANTHER" id="PTHR45749">
    <property type="match status" value="1"/>
</dbReference>
<evidence type="ECO:0000259" key="2">
    <source>
        <dbReference type="SMART" id="SM00597"/>
    </source>
</evidence>
<sequence length="616" mass="69940">MCSHKGRAFVICLLRGIMNEHSMKKMASVEFSSTIVSLKEFPFSRRTNEEKAAIKQLGPPRPDLNIKQVSTKGEKAYTRSFNKNWYLRKTWLAGCHVANALFCYPCLLFHPEGNTADGTAWTIKGVTDMQHLSEKVKKHEKSKNHMDSCLKFSALGRVNIATHLDEGYRLAVLRYNDEVSKNRHILNRLIQCVKFCGIFELALRGKDETEGSTNPGIFRGLVDFVAELDEVFDDHLKTASVFKGTSKTIQNELLGCMLRVVRERIVEEVKAAKFVAIEAEETTDVSTQTQLVLVLRYIDSNNAVHERFFEFLPLSESTSTSIANVILERLNSLFSDDDREKLIAQAYDGASVMRGEKAGVQQKVREHFPNAHYVHCYAHQLNLIMQQATSHISKVKVFFSELSGISTFFSRSPKRTSILDQVVTRRLPRASATRWNFNSRIVSTVYENRADLIECFEAIKTSGSFDPLTVREASGYIRMLQDEDFVFFLSIFHSIMPHVDVLYQQLQQDIDAVLIQRALQKFTSSVQAIRNASSHQQVQGEPGAKRPRTALGEEEKQRMAKEICDTILAHTKERFSFTDHLVSATLLQGDLFGRYSNSFPIEALHATVKAYPMLDQ</sequence>